<dbReference type="PANTHER" id="PTHR30292">
    <property type="entry name" value="UNCHARACTERIZED PROTEIN YBGL-RELATED"/>
    <property type="match status" value="1"/>
</dbReference>
<name>A0ABS2DEG4_9BACI</name>
<dbReference type="Gene3D" id="3.20.20.370">
    <property type="entry name" value="Glycoside hydrolase/deacetylase"/>
    <property type="match status" value="1"/>
</dbReference>
<comment type="similarity">
    <text evidence="1">Belongs to the LamB/PxpA family.</text>
</comment>
<dbReference type="EC" id="3.5.2.9" evidence="1"/>
<dbReference type="Proteomes" id="UP001518925">
    <property type="component" value="Unassembled WGS sequence"/>
</dbReference>
<keyword evidence="3" id="KW-1185">Reference proteome</keyword>
<dbReference type="CDD" id="cd10787">
    <property type="entry name" value="LamB_YcsF_like"/>
    <property type="match status" value="1"/>
</dbReference>
<comment type="catalytic activity">
    <reaction evidence="1">
        <text>5-oxo-L-proline + ATP + 2 H2O = L-glutamate + ADP + phosphate + H(+)</text>
        <dbReference type="Rhea" id="RHEA:10348"/>
        <dbReference type="ChEBI" id="CHEBI:15377"/>
        <dbReference type="ChEBI" id="CHEBI:15378"/>
        <dbReference type="ChEBI" id="CHEBI:29985"/>
        <dbReference type="ChEBI" id="CHEBI:30616"/>
        <dbReference type="ChEBI" id="CHEBI:43474"/>
        <dbReference type="ChEBI" id="CHEBI:58402"/>
        <dbReference type="ChEBI" id="CHEBI:456216"/>
        <dbReference type="EC" id="3.5.2.9"/>
    </reaction>
</comment>
<reference evidence="2 3" key="1">
    <citation type="submission" date="2021-02" db="EMBL/GenBank/DDBJ databases">
        <title>Bacillus sp. RD4P76, an endophyte from a halophyte.</title>
        <authorList>
            <person name="Sun J.-Q."/>
        </authorList>
    </citation>
    <scope>NUCLEOTIDE SEQUENCE [LARGE SCALE GENOMIC DNA]</scope>
    <source>
        <strain evidence="2 3">RD4P76</strain>
    </source>
</reference>
<organism evidence="2 3">
    <name type="scientific">Bacillus suaedaesalsae</name>
    <dbReference type="NCBI Taxonomy" id="2810349"/>
    <lineage>
        <taxon>Bacteria</taxon>
        <taxon>Bacillati</taxon>
        <taxon>Bacillota</taxon>
        <taxon>Bacilli</taxon>
        <taxon>Bacillales</taxon>
        <taxon>Bacillaceae</taxon>
        <taxon>Bacillus</taxon>
    </lineage>
</organism>
<dbReference type="SUPFAM" id="SSF88713">
    <property type="entry name" value="Glycoside hydrolase/deacetylase"/>
    <property type="match status" value="1"/>
</dbReference>
<keyword evidence="1" id="KW-0547">Nucleotide-binding</keyword>
<dbReference type="InterPro" id="IPR005501">
    <property type="entry name" value="LamB/YcsF/PxpA-like"/>
</dbReference>
<dbReference type="PANTHER" id="PTHR30292:SF0">
    <property type="entry name" value="5-OXOPROLINASE SUBUNIT A"/>
    <property type="match status" value="1"/>
</dbReference>
<dbReference type="NCBIfam" id="NF003814">
    <property type="entry name" value="PRK05406.1-3"/>
    <property type="match status" value="1"/>
</dbReference>
<dbReference type="InterPro" id="IPR011330">
    <property type="entry name" value="Glyco_hydro/deAcase_b/a-brl"/>
</dbReference>
<protein>
    <recommendedName>
        <fullName evidence="1">5-oxoprolinase subunit A</fullName>
        <shortName evidence="1">5-OPase subunit A</shortName>
        <ecNumber evidence="1">3.5.2.9</ecNumber>
    </recommendedName>
    <alternativeName>
        <fullName evidence="1">5-oxoprolinase (ATP-hydrolyzing) subunit A</fullName>
    </alternativeName>
</protein>
<comment type="caution">
    <text evidence="2">The sequence shown here is derived from an EMBL/GenBank/DDBJ whole genome shotgun (WGS) entry which is preliminary data.</text>
</comment>
<sequence>MKQIDINCDLGEGFGHYTIGQDDVLLQYISSANIACGFHAGDPNIMNATIKKAKEKGVNVGAHPGFYDLHGFGRRPLHLEADEIKHLMLYQLGAIQALCYAEHVTLTHVKPHGALYNMASTEPYIAKAIALAVKVFDPNLVVYGLADSELIQACIDLNVPYAIEAFIDRTYQDDGTLTPRYLENSSIATIEESVAQALSIIESNEVTTISGSTIRIEADTLCIHGDHQGSVKLAQELQKALTNRGVQIKPLGVQK</sequence>
<dbReference type="Pfam" id="PF03746">
    <property type="entry name" value="LamB_YcsF"/>
    <property type="match status" value="1"/>
</dbReference>
<proteinExistence type="inferred from homology"/>
<evidence type="ECO:0000313" key="3">
    <source>
        <dbReference type="Proteomes" id="UP001518925"/>
    </source>
</evidence>
<comment type="subunit">
    <text evidence="1">Forms a complex composed of PxpA, PxpB and PxpC.</text>
</comment>
<keyword evidence="1" id="KW-0378">Hydrolase</keyword>
<keyword evidence="1" id="KW-0067">ATP-binding</keyword>
<dbReference type="RefSeq" id="WP_204202193.1">
    <property type="nucleotide sequence ID" value="NZ_JAFELM010000016.1"/>
</dbReference>
<dbReference type="HAMAP" id="MF_00691">
    <property type="entry name" value="PxpA"/>
    <property type="match status" value="1"/>
</dbReference>
<evidence type="ECO:0000313" key="2">
    <source>
        <dbReference type="EMBL" id="MBM6616816.1"/>
    </source>
</evidence>
<comment type="function">
    <text evidence="1">Catalyzes the cleavage of 5-oxoproline to form L-glutamate coupled to the hydrolysis of ATP to ADP and inorganic phosphate.</text>
</comment>
<evidence type="ECO:0000256" key="1">
    <source>
        <dbReference type="HAMAP-Rule" id="MF_00691"/>
    </source>
</evidence>
<gene>
    <name evidence="1" type="primary">pxpA</name>
    <name evidence="2" type="ORF">JR050_03855</name>
</gene>
<accession>A0ABS2DEG4</accession>
<dbReference type="NCBIfam" id="NF003816">
    <property type="entry name" value="PRK05406.1-5"/>
    <property type="match status" value="1"/>
</dbReference>
<dbReference type="EMBL" id="JAFELM010000016">
    <property type="protein sequence ID" value="MBM6616816.1"/>
    <property type="molecule type" value="Genomic_DNA"/>
</dbReference>